<dbReference type="SUPFAM" id="SSF53448">
    <property type="entry name" value="Nucleotide-diphospho-sugar transferases"/>
    <property type="match status" value="1"/>
</dbReference>
<dbReference type="RefSeq" id="WP_085879340.1">
    <property type="nucleotide sequence ID" value="NZ_FWFZ01000011.1"/>
</dbReference>
<name>A0A1Y5T4H0_9RHOB</name>
<evidence type="ECO:0000313" key="1">
    <source>
        <dbReference type="EMBL" id="SLN55161.1"/>
    </source>
</evidence>
<reference evidence="1 2" key="1">
    <citation type="submission" date="2017-03" db="EMBL/GenBank/DDBJ databases">
        <authorList>
            <person name="Afonso C.L."/>
            <person name="Miller P.J."/>
            <person name="Scott M.A."/>
            <person name="Spackman E."/>
            <person name="Goraichik I."/>
            <person name="Dimitrov K.M."/>
            <person name="Suarez D.L."/>
            <person name="Swayne D.E."/>
        </authorList>
    </citation>
    <scope>NUCLEOTIDE SEQUENCE [LARGE SCALE GENOMIC DNA]</scope>
    <source>
        <strain evidence="1 2">CECT 7023</strain>
    </source>
</reference>
<dbReference type="InterPro" id="IPR029044">
    <property type="entry name" value="Nucleotide-diphossugar_trans"/>
</dbReference>
<evidence type="ECO:0000313" key="2">
    <source>
        <dbReference type="Proteomes" id="UP000193900"/>
    </source>
</evidence>
<organism evidence="1 2">
    <name type="scientific">Roseisalinus antarcticus</name>
    <dbReference type="NCBI Taxonomy" id="254357"/>
    <lineage>
        <taxon>Bacteria</taxon>
        <taxon>Pseudomonadati</taxon>
        <taxon>Pseudomonadota</taxon>
        <taxon>Alphaproteobacteria</taxon>
        <taxon>Rhodobacterales</taxon>
        <taxon>Roseobacteraceae</taxon>
        <taxon>Roseisalinus</taxon>
    </lineage>
</organism>
<evidence type="ECO:0008006" key="3">
    <source>
        <dbReference type="Google" id="ProtNLM"/>
    </source>
</evidence>
<protein>
    <recommendedName>
        <fullName evidence="3">Glycosyl transferase family 2</fullName>
    </recommendedName>
</protein>
<dbReference type="OrthoDB" id="7820774at2"/>
<dbReference type="AlphaFoldDB" id="A0A1Y5T4H0"/>
<dbReference type="EMBL" id="FWFZ01000011">
    <property type="protein sequence ID" value="SLN55161.1"/>
    <property type="molecule type" value="Genomic_DNA"/>
</dbReference>
<proteinExistence type="predicted"/>
<accession>A0A1Y5T4H0</accession>
<sequence length="279" mass="31174">MDSSPEDWAAAHPPLPPSDSPEVVFIIPLISRARAYDWAVVQHHLAATLASLRAQTSPRWRALVCCQDQPDSIAFDGQVTFLPFGTPDAVTPETVTTFDNVAKKELMLRYLAANHGGDGYLFQLDADDLLHPGLVAHIAADNNGAGYWIERGYMLDLRSGALAYMGPKSWRFPWAHSFIRECGSSSALRFDFRQGDACLTPIRNRGKHVEVPARMARYGMTMAPVPFPAALYLVGHGENMRQRRGKLRGKELYLRRNRILPKTATRIRTEFGLPELFPS</sequence>
<dbReference type="Proteomes" id="UP000193900">
    <property type="component" value="Unassembled WGS sequence"/>
</dbReference>
<keyword evidence="2" id="KW-1185">Reference proteome</keyword>
<gene>
    <name evidence="1" type="ORF">ROA7023_02501</name>
</gene>